<dbReference type="AlphaFoldDB" id="A0A813MXV5"/>
<evidence type="ECO:0000256" key="1">
    <source>
        <dbReference type="ARBA" id="ARBA00004123"/>
    </source>
</evidence>
<comment type="caution">
    <text evidence="7">The sequence shown here is derived from an EMBL/GenBank/DDBJ whole genome shotgun (WGS) entry which is preliminary data.</text>
</comment>
<feature type="compositionally biased region" description="Low complexity" evidence="5">
    <location>
        <begin position="123"/>
        <end position="134"/>
    </location>
</feature>
<evidence type="ECO:0000313" key="7">
    <source>
        <dbReference type="EMBL" id="CAF0731196.1"/>
    </source>
</evidence>
<proteinExistence type="inferred from homology"/>
<comment type="subcellular location">
    <subcellularLocation>
        <location evidence="1 4">Nucleus</location>
    </subcellularLocation>
</comment>
<dbReference type="EMBL" id="CAJNOC010000236">
    <property type="protein sequence ID" value="CAF0731196.1"/>
    <property type="molecule type" value="Genomic_DNA"/>
</dbReference>
<dbReference type="GO" id="GO:0005634">
    <property type="term" value="C:nucleus"/>
    <property type="evidence" value="ECO:0007669"/>
    <property type="project" value="UniProtKB-SubCell"/>
</dbReference>
<gene>
    <name evidence="7" type="ORF">OXX778_LOCUS2852</name>
</gene>
<sequence length="295" mass="32966">MTRHSKNATAGPTYTYHEKSKDTKQSGYGTKDVRLSKDAIKDFDCCSLSLQPCDHPVITPEGWIFEKEAILEYILHKKLENAKLLKKYQKQKEEQDKDMKDLAEIESKERLDKFLKTEGKLVSSSNSKDTPSTSKKTDEKTVNNMAGELGKKLPSFWIPSLSPASNTKGPLNKPDTTIYCPMSGKPISMKDLIDVKFKLLDENEKRAKLISKTERYVCPVSNDILSNSIQCVVLRTSGSVVTAEVTEKVIKKDMIDPINGKKMTEKDFIYIQRGGTGYAGSGVTLQSKKVGPAMQ</sequence>
<dbReference type="PIRSF" id="PIRSF023577">
    <property type="entry name" value="ENOS_interacting"/>
    <property type="match status" value="1"/>
</dbReference>
<evidence type="ECO:0000256" key="5">
    <source>
        <dbReference type="SAM" id="MobiDB-lite"/>
    </source>
</evidence>
<accession>A0A813MXV5</accession>
<feature type="region of interest" description="Disordered" evidence="5">
    <location>
        <begin position="118"/>
        <end position="142"/>
    </location>
</feature>
<evidence type="ECO:0000256" key="2">
    <source>
        <dbReference type="ARBA" id="ARBA00008126"/>
    </source>
</evidence>
<dbReference type="InterPro" id="IPR016818">
    <property type="entry name" value="NOSIP"/>
</dbReference>
<dbReference type="OrthoDB" id="116827at2759"/>
<dbReference type="InterPro" id="IPR013083">
    <property type="entry name" value="Znf_RING/FYVE/PHD"/>
</dbReference>
<keyword evidence="8" id="KW-1185">Reference proteome</keyword>
<dbReference type="SUPFAM" id="SSF57850">
    <property type="entry name" value="RING/U-box"/>
    <property type="match status" value="2"/>
</dbReference>
<dbReference type="CDD" id="cd16661">
    <property type="entry name" value="RING-Ubox1_NOSIP"/>
    <property type="match status" value="1"/>
</dbReference>
<evidence type="ECO:0000256" key="3">
    <source>
        <dbReference type="ARBA" id="ARBA00023242"/>
    </source>
</evidence>
<dbReference type="Gene3D" id="3.30.40.10">
    <property type="entry name" value="Zinc/RING finger domain, C3HC4 (zinc finger)"/>
    <property type="match status" value="2"/>
</dbReference>
<comment type="similarity">
    <text evidence="2 4">Belongs to the NOSIP family.</text>
</comment>
<dbReference type="PANTHER" id="PTHR13063">
    <property type="entry name" value="ENOS INTERACTING PROTEIN"/>
    <property type="match status" value="1"/>
</dbReference>
<evidence type="ECO:0000256" key="4">
    <source>
        <dbReference type="PIRNR" id="PIRNR023577"/>
    </source>
</evidence>
<feature type="domain" description="Nitric oxide synthase-interacting protein zinc-finger" evidence="6">
    <location>
        <begin position="4"/>
        <end position="78"/>
    </location>
</feature>
<dbReference type="Pfam" id="PF15906">
    <property type="entry name" value="zf-NOSIP"/>
    <property type="match status" value="1"/>
</dbReference>
<dbReference type="CDD" id="cd16662">
    <property type="entry name" value="RING-Ubox2_NOSIP"/>
    <property type="match status" value="1"/>
</dbReference>
<reference evidence="7" key="1">
    <citation type="submission" date="2021-02" db="EMBL/GenBank/DDBJ databases">
        <authorList>
            <person name="Nowell W R."/>
        </authorList>
    </citation>
    <scope>NUCLEOTIDE SEQUENCE</scope>
    <source>
        <strain evidence="7">Ploen Becks lab</strain>
    </source>
</reference>
<keyword evidence="3 4" id="KW-0539">Nucleus</keyword>
<dbReference type="PANTHER" id="PTHR13063:SF10">
    <property type="entry name" value="NITRIC OXIDE SYNTHASE-INTERACTING PROTEIN"/>
    <property type="match status" value="1"/>
</dbReference>
<dbReference type="Proteomes" id="UP000663879">
    <property type="component" value="Unassembled WGS sequence"/>
</dbReference>
<organism evidence="7 8">
    <name type="scientific">Brachionus calyciflorus</name>
    <dbReference type="NCBI Taxonomy" id="104777"/>
    <lineage>
        <taxon>Eukaryota</taxon>
        <taxon>Metazoa</taxon>
        <taxon>Spiralia</taxon>
        <taxon>Gnathifera</taxon>
        <taxon>Rotifera</taxon>
        <taxon>Eurotatoria</taxon>
        <taxon>Monogononta</taxon>
        <taxon>Pseudotrocha</taxon>
        <taxon>Ploima</taxon>
        <taxon>Brachionidae</taxon>
        <taxon>Brachionus</taxon>
    </lineage>
</organism>
<protein>
    <recommendedName>
        <fullName evidence="6">Nitric oxide synthase-interacting protein zinc-finger domain-containing protein</fullName>
    </recommendedName>
</protein>
<evidence type="ECO:0000313" key="8">
    <source>
        <dbReference type="Proteomes" id="UP000663879"/>
    </source>
</evidence>
<name>A0A813MXV5_9BILA</name>
<feature type="region of interest" description="Disordered" evidence="5">
    <location>
        <begin position="1"/>
        <end position="29"/>
    </location>
</feature>
<dbReference type="GO" id="GO:0061630">
    <property type="term" value="F:ubiquitin protein ligase activity"/>
    <property type="evidence" value="ECO:0007669"/>
    <property type="project" value="InterPro"/>
</dbReference>
<evidence type="ECO:0000259" key="6">
    <source>
        <dbReference type="Pfam" id="PF15906"/>
    </source>
</evidence>
<dbReference type="InterPro" id="IPR031790">
    <property type="entry name" value="Znf-NOSIP"/>
</dbReference>